<dbReference type="Gene3D" id="2.60.40.1180">
    <property type="entry name" value="Golgi alpha-mannosidase II"/>
    <property type="match status" value="1"/>
</dbReference>
<evidence type="ECO:0000256" key="3">
    <source>
        <dbReference type="ARBA" id="ARBA00022723"/>
    </source>
</evidence>
<dbReference type="Pfam" id="PF07748">
    <property type="entry name" value="Glyco_hydro_38C"/>
    <property type="match status" value="1"/>
</dbReference>
<dbReference type="InterPro" id="IPR015341">
    <property type="entry name" value="Glyco_hydro_38_cen"/>
</dbReference>
<reference evidence="13" key="1">
    <citation type="submission" date="2020-11" db="EMBL/GenBank/DDBJ databases">
        <authorList>
            <person name="Tran Van P."/>
        </authorList>
    </citation>
    <scope>NUCLEOTIDE SEQUENCE</scope>
</reference>
<dbReference type="EMBL" id="CAJPVJ010000644">
    <property type="protein sequence ID" value="CAG2163062.1"/>
    <property type="molecule type" value="Genomic_DNA"/>
</dbReference>
<keyword evidence="5 10" id="KW-0862">Zinc</keyword>
<evidence type="ECO:0000256" key="11">
    <source>
        <dbReference type="SAM" id="Phobius"/>
    </source>
</evidence>
<evidence type="ECO:0000256" key="5">
    <source>
        <dbReference type="ARBA" id="ARBA00022833"/>
    </source>
</evidence>
<accession>A0A7R9LHP6</accession>
<dbReference type="GO" id="GO:0006013">
    <property type="term" value="P:mannose metabolic process"/>
    <property type="evidence" value="ECO:0007669"/>
    <property type="project" value="InterPro"/>
</dbReference>
<dbReference type="InterPro" id="IPR037094">
    <property type="entry name" value="Glyco_hydro_38_cen_sf"/>
</dbReference>
<keyword evidence="6" id="KW-1015">Disulfide bond</keyword>
<protein>
    <recommendedName>
        <fullName evidence="10">Alpha-mannosidase</fullName>
        <ecNumber evidence="10">3.2.1.-</ecNumber>
    </recommendedName>
</protein>
<dbReference type="InterPro" id="IPR028995">
    <property type="entry name" value="Glyco_hydro_57/38_cen_sf"/>
</dbReference>
<comment type="cofactor">
    <cofactor evidence="10">
        <name>Zn(2+)</name>
        <dbReference type="ChEBI" id="CHEBI:29105"/>
    </cofactor>
    <text evidence="10">Binds 1 zinc ion per subunit.</text>
</comment>
<dbReference type="OrthoDB" id="10261055at2759"/>
<organism evidence="13">
    <name type="scientific">Oppiella nova</name>
    <dbReference type="NCBI Taxonomy" id="334625"/>
    <lineage>
        <taxon>Eukaryota</taxon>
        <taxon>Metazoa</taxon>
        <taxon>Ecdysozoa</taxon>
        <taxon>Arthropoda</taxon>
        <taxon>Chelicerata</taxon>
        <taxon>Arachnida</taxon>
        <taxon>Acari</taxon>
        <taxon>Acariformes</taxon>
        <taxon>Sarcoptiformes</taxon>
        <taxon>Oribatida</taxon>
        <taxon>Brachypylina</taxon>
        <taxon>Oppioidea</taxon>
        <taxon>Oppiidae</taxon>
        <taxon>Oppiella</taxon>
    </lineage>
</organism>
<evidence type="ECO:0000256" key="8">
    <source>
        <dbReference type="ARBA" id="ARBA00059516"/>
    </source>
</evidence>
<dbReference type="Gene3D" id="1.20.1270.50">
    <property type="entry name" value="Glycoside hydrolase family 38, central domain"/>
    <property type="match status" value="1"/>
</dbReference>
<dbReference type="EMBL" id="OC915469">
    <property type="protein sequence ID" value="CAD7640598.1"/>
    <property type="molecule type" value="Genomic_DNA"/>
</dbReference>
<dbReference type="EC" id="3.2.1.-" evidence="10"/>
<dbReference type="GO" id="GO:0004572">
    <property type="term" value="F:mannosyl-oligosaccharide 1,3-1,6-alpha-mannosidase activity"/>
    <property type="evidence" value="ECO:0007669"/>
    <property type="project" value="UniProtKB-EC"/>
</dbReference>
<dbReference type="InterPro" id="IPR011682">
    <property type="entry name" value="Glyco_hydro_38_C"/>
</dbReference>
<dbReference type="CDD" id="cd10809">
    <property type="entry name" value="GH38N_AMII_GMII_SfManIII_like"/>
    <property type="match status" value="1"/>
</dbReference>
<dbReference type="PANTHER" id="PTHR11607">
    <property type="entry name" value="ALPHA-MANNOSIDASE"/>
    <property type="match status" value="1"/>
</dbReference>
<evidence type="ECO:0000256" key="6">
    <source>
        <dbReference type="ARBA" id="ARBA00023157"/>
    </source>
</evidence>
<dbReference type="FunFam" id="3.20.110.10:FF:000010">
    <property type="entry name" value="Alpha-mannosidase"/>
    <property type="match status" value="1"/>
</dbReference>
<dbReference type="AlphaFoldDB" id="A0A7R9LHP6"/>
<evidence type="ECO:0000256" key="4">
    <source>
        <dbReference type="ARBA" id="ARBA00022801"/>
    </source>
</evidence>
<dbReference type="InterPro" id="IPR027291">
    <property type="entry name" value="Glyco_hydro_38_N_sf"/>
</dbReference>
<dbReference type="GO" id="GO:0046872">
    <property type="term" value="F:metal ion binding"/>
    <property type="evidence" value="ECO:0007669"/>
    <property type="project" value="UniProtKB-KW"/>
</dbReference>
<feature type="transmembrane region" description="Helical" evidence="11">
    <location>
        <begin position="12"/>
        <end position="35"/>
    </location>
</feature>
<feature type="domain" description="Glycoside hydrolase family 38 central" evidence="12">
    <location>
        <begin position="591"/>
        <end position="674"/>
    </location>
</feature>
<keyword evidence="11" id="KW-1133">Transmembrane helix</keyword>
<sequence>MMFRLAKKKWMRSLYWTIVLVFLVSLLTAFIYYFVLIDELEIKPKTIVNSDNLEKQINYRLSGLELGLKQNRDLLKSIRFKLDRVFKDINGNLNKDNEDSDPSDYIRDQSICAKSSPQKEFKPNISMPDVYEELKFDNPDGGVWKQGWDLIVNETLFSKGHKLKVFVVPHSHNDPGWIKTFDRYFREQTKHILDNIVTKLSEDPKLRFIWAETSYLSAWWETVKDPKMKTQMKALVDSGRLEIVTGGWVMNDEANVHYFAMITQMVEGHEWLMDHLGVKPKYGWAIDPFGLSPTMAYILKGMGFEGMVIQRVHYAIKKYLASKQELEFRWRQYWEHKADSDIVCHIEPFYSYDVPHTCGPDPKVCCQFDFKRLPPSKVYLLIPIQSNPFGLSPTMAYILKGMGFEGMVIQRVHYAIKKYLASKQELEFRWRQYWEHKADSDIVCHIEPFYSYDVPHTCGPDPKVCCQFDFKRLPPSKVKCPWKASPHKITDSNVHQRSLLLLDQYRKKSMLYKTKSLLIPLGDDFRFDKLEEWDAQTENYQKLFDYINARPEWNVEIKFSTLGEYFESFKGIHSFPTLSGDFFTYSDRDDHYWSGYYTSKPFFKRFERILESHVRSTEIIFSMASILNPHSLDRLNALMPLFVYARQNLALFQHHDGITGTAKDIVVNDYANRMYRSLENLEKISSQSIMNLLHYENIESNQLKLVDKLPNSFSTSTKSLFIIDDNNNQNWHFVIYNSLGFASYELVCIHLQPMVNNWCIKDNDGVEVEDIQMNRVWSMDKLLTDRVEACFVVHMKALSLAEYSVGICDEKRGVHKKSAVTLYNFGQSFNNLSEDLVSFDETPTEIQLDNENIGLTFSGADGMLRKLSIRDVTTNLRMKFMTYGTRSGKKVQKSGAYIFLPDNENAQDLVYSNCKIRITKGNIVTRFETIIEKPIPIRHQISIIKGKRYIEMENEFFLSQSSFGNKELMIRFYSDIQNDDIFYTDLNGFQMIKRKRYNKIPLQGNIYPMPTTVYIEDTKQRLSVLSGQPLGATSPRSGWVDIFLDRRLLQDDQRGLNQGVVDNRKTKEIFKILLESTSSEPTAPTQPLKPSLEAQIELQKILSPPILMYSTMKSTISEIYFLHNPLPCNIHLLNMRRSSKANTYSLYLHRWGVGCDAKCAANSTVVLSQLFSPFITKSLEPQITRMSLSSLHEKESDLSIDSQLNVEEMHINVYRLRTRGV</sequence>
<dbReference type="Proteomes" id="UP000728032">
    <property type="component" value="Unassembled WGS sequence"/>
</dbReference>
<evidence type="ECO:0000256" key="9">
    <source>
        <dbReference type="ARBA" id="ARBA00093232"/>
    </source>
</evidence>
<comment type="function">
    <text evidence="8">Catalyzes the first committed step in the biosynthesis of complex N-glycans. It controls conversion of high mannose to complex N-glycans; the final hydrolytic step in the N-glycan maturation pathway.</text>
</comment>
<evidence type="ECO:0000256" key="2">
    <source>
        <dbReference type="ARBA" id="ARBA00011748"/>
    </source>
</evidence>
<evidence type="ECO:0000256" key="1">
    <source>
        <dbReference type="ARBA" id="ARBA00009792"/>
    </source>
</evidence>
<dbReference type="SUPFAM" id="SSF88713">
    <property type="entry name" value="Glycoside hydrolase/deacetylase"/>
    <property type="match status" value="2"/>
</dbReference>
<name>A0A7R9LHP6_9ACAR</name>
<dbReference type="InterPro" id="IPR013780">
    <property type="entry name" value="Glyco_hydro_b"/>
</dbReference>
<dbReference type="Gene3D" id="2.70.98.30">
    <property type="entry name" value="Golgi alpha-mannosidase II, domain 4"/>
    <property type="match status" value="1"/>
</dbReference>
<dbReference type="GO" id="GO:0006491">
    <property type="term" value="P:N-glycan processing"/>
    <property type="evidence" value="ECO:0007669"/>
    <property type="project" value="TreeGrafter"/>
</dbReference>
<evidence type="ECO:0000259" key="12">
    <source>
        <dbReference type="SMART" id="SM00872"/>
    </source>
</evidence>
<evidence type="ECO:0000313" key="14">
    <source>
        <dbReference type="Proteomes" id="UP000728032"/>
    </source>
</evidence>
<keyword evidence="4 10" id="KW-0378">Hydrolase</keyword>
<dbReference type="Gene3D" id="3.20.110.10">
    <property type="entry name" value="Glycoside hydrolase 38, N terminal domain"/>
    <property type="match status" value="2"/>
</dbReference>
<comment type="similarity">
    <text evidence="1 10">Belongs to the glycosyl hydrolase 38 family.</text>
</comment>
<evidence type="ECO:0000256" key="10">
    <source>
        <dbReference type="RuleBase" id="RU361199"/>
    </source>
</evidence>
<dbReference type="Pfam" id="PF01074">
    <property type="entry name" value="Glyco_hydro_38N"/>
    <property type="match status" value="2"/>
</dbReference>
<proteinExistence type="inferred from homology"/>
<keyword evidence="14" id="KW-1185">Reference proteome</keyword>
<dbReference type="FunFam" id="3.20.110.10:FF:000016">
    <property type="entry name" value="Alpha-mannosidase"/>
    <property type="match status" value="1"/>
</dbReference>
<keyword evidence="11" id="KW-0812">Transmembrane</keyword>
<dbReference type="SMART" id="SM00872">
    <property type="entry name" value="Alpha-mann_mid"/>
    <property type="match status" value="1"/>
</dbReference>
<evidence type="ECO:0000256" key="7">
    <source>
        <dbReference type="ARBA" id="ARBA00023295"/>
    </source>
</evidence>
<dbReference type="InterPro" id="IPR050843">
    <property type="entry name" value="Glycosyl_Hydrlase_38"/>
</dbReference>
<comment type="catalytic activity">
    <reaction evidence="9">
        <text>N(4)-{beta-D-GlcNAc-(1-&gt;2)-alpha-D-Man-(1-&gt;3)-[alpha-D-Man-(1-&gt;3)-[alpha-D-Man-(1-&gt;6)]-alpha-D-Man-(1-&gt;6)]-beta-D-Man-(1-&gt;4)-beta-D-GlcNAc-(1-&gt;4)-beta-D-GlcNAc}-L-asparaginyl-[protein] + 2 H2O = 2 alpha-D-mannopyranose + an N(4)-{beta-D-GlcNAc-(1-&gt;2)-alpha-D-Man-(1-&gt;3)-[alpha-D-Man-(1-&gt;6)]-beta-D-Man-(1-&gt;4)-beta-D-GlcNAc-(1-&gt;4)-beta-D-GlcNAc}-L-asparaginyl-[protein]</text>
        <dbReference type="Rhea" id="RHEA:56052"/>
        <dbReference type="Rhea" id="RHEA-COMP:14368"/>
        <dbReference type="Rhea" id="RHEA-COMP:14369"/>
        <dbReference type="ChEBI" id="CHEBI:15377"/>
        <dbReference type="ChEBI" id="CHEBI:28729"/>
        <dbReference type="ChEBI" id="CHEBI:60615"/>
        <dbReference type="ChEBI" id="CHEBI:60625"/>
        <dbReference type="EC" id="3.2.1.114"/>
    </reaction>
</comment>
<dbReference type="SUPFAM" id="SSF74650">
    <property type="entry name" value="Galactose mutarotase-like"/>
    <property type="match status" value="1"/>
</dbReference>
<keyword evidence="3 10" id="KW-0479">Metal-binding</keyword>
<dbReference type="GO" id="GO:0030246">
    <property type="term" value="F:carbohydrate binding"/>
    <property type="evidence" value="ECO:0007669"/>
    <property type="project" value="InterPro"/>
</dbReference>
<dbReference type="SUPFAM" id="SSF88688">
    <property type="entry name" value="Families 57/38 glycoside transferase middle domain"/>
    <property type="match status" value="1"/>
</dbReference>
<dbReference type="PANTHER" id="PTHR11607:SF3">
    <property type="entry name" value="LYSOSOMAL ALPHA-MANNOSIDASE"/>
    <property type="match status" value="1"/>
</dbReference>
<evidence type="ECO:0000313" key="13">
    <source>
        <dbReference type="EMBL" id="CAD7640598.1"/>
    </source>
</evidence>
<dbReference type="Pfam" id="PF09261">
    <property type="entry name" value="Alpha-mann_mid"/>
    <property type="match status" value="1"/>
</dbReference>
<gene>
    <name evidence="13" type="ORF">ONB1V03_LOCUS2646</name>
</gene>
<dbReference type="FunFam" id="1.20.1270.50:FF:000001">
    <property type="entry name" value="Alpha-mannosidase"/>
    <property type="match status" value="1"/>
</dbReference>
<dbReference type="InterPro" id="IPR000602">
    <property type="entry name" value="Glyco_hydro_38_N"/>
</dbReference>
<dbReference type="GO" id="GO:0000139">
    <property type="term" value="C:Golgi membrane"/>
    <property type="evidence" value="ECO:0007669"/>
    <property type="project" value="TreeGrafter"/>
</dbReference>
<keyword evidence="11" id="KW-0472">Membrane</keyword>
<dbReference type="InterPro" id="IPR011330">
    <property type="entry name" value="Glyco_hydro/deAcase_b/a-brl"/>
</dbReference>
<keyword evidence="7 10" id="KW-0326">Glycosidase</keyword>
<comment type="subunit">
    <text evidence="2">Homodimer; disulfide-linked.</text>
</comment>
<dbReference type="InterPro" id="IPR011013">
    <property type="entry name" value="Gal_mutarotase_sf_dom"/>
</dbReference>